<proteinExistence type="predicted"/>
<gene>
    <name evidence="1" type="ORF">KP12_238</name>
</gene>
<dbReference type="EMBL" id="OM835951">
    <property type="protein sequence ID" value="UNI73647.1"/>
    <property type="molecule type" value="Genomic_DNA"/>
</dbReference>
<organism evidence="1">
    <name type="scientific">Klebsiella phage KP12</name>
    <dbReference type="NCBI Taxonomy" id="2923374"/>
    <lineage>
        <taxon>Viruses</taxon>
        <taxon>Duplodnaviria</taxon>
        <taxon>Heunggongvirae</taxon>
        <taxon>Uroviricota</taxon>
        <taxon>Caudoviricetes</taxon>
        <taxon>Vequintavirinae</taxon>
    </lineage>
</organism>
<name>A0A9E7CJ28_9CAUD</name>
<evidence type="ECO:0000313" key="1">
    <source>
        <dbReference type="EMBL" id="UNI73647.1"/>
    </source>
</evidence>
<protein>
    <submittedName>
        <fullName evidence="1">Uncharacterized protein</fullName>
    </submittedName>
</protein>
<sequence>MKVNVTEKEKTSVALHSLSVGDGFLFDGYPHMVCESTIGYYKGFMQAVNLRNASIVALPLMQQVQPTNISVEYTV</sequence>
<reference evidence="1" key="1">
    <citation type="submission" date="2022-02" db="EMBL/GenBank/DDBJ databases">
        <authorList>
            <person name="Kim D."/>
            <person name="Kim Y."/>
            <person name="Lee S.-M."/>
            <person name="Kim H."/>
            <person name="Nong L.K."/>
        </authorList>
    </citation>
    <scope>NUCLEOTIDE SEQUENCE</scope>
</reference>
<accession>A0A9E7CJ28</accession>